<dbReference type="Pfam" id="PF00098">
    <property type="entry name" value="zf-CCHC"/>
    <property type="match status" value="1"/>
</dbReference>
<keyword evidence="1" id="KW-0479">Metal-binding</keyword>
<evidence type="ECO:0000256" key="2">
    <source>
        <dbReference type="SAM" id="MobiDB-lite"/>
    </source>
</evidence>
<reference evidence="4" key="1">
    <citation type="journal article" date="2022" name="Int. J. Mol. Sci.">
        <title>Draft Genome of Tanacetum Coccineum: Genomic Comparison of Closely Related Tanacetum-Family Plants.</title>
        <authorList>
            <person name="Yamashiro T."/>
            <person name="Shiraishi A."/>
            <person name="Nakayama K."/>
            <person name="Satake H."/>
        </authorList>
    </citation>
    <scope>NUCLEOTIDE SEQUENCE</scope>
</reference>
<evidence type="ECO:0000259" key="3">
    <source>
        <dbReference type="PROSITE" id="PS50158"/>
    </source>
</evidence>
<dbReference type="SUPFAM" id="SSF57756">
    <property type="entry name" value="Retrovirus zinc finger-like domains"/>
    <property type="match status" value="1"/>
</dbReference>
<gene>
    <name evidence="4" type="ORF">Tco_0824142</name>
</gene>
<accession>A0ABQ5APA1</accession>
<keyword evidence="1" id="KW-0863">Zinc-finger</keyword>
<keyword evidence="1" id="KW-0862">Zinc</keyword>
<evidence type="ECO:0000313" key="4">
    <source>
        <dbReference type="EMBL" id="GJT02973.1"/>
    </source>
</evidence>
<protein>
    <submittedName>
        <fullName evidence="4">Ribonuclease H-like domain-containing protein</fullName>
    </submittedName>
</protein>
<name>A0ABQ5APA1_9ASTR</name>
<dbReference type="InterPro" id="IPR036875">
    <property type="entry name" value="Znf_CCHC_sf"/>
</dbReference>
<feature type="region of interest" description="Disordered" evidence="2">
    <location>
        <begin position="35"/>
        <end position="58"/>
    </location>
</feature>
<dbReference type="EMBL" id="BQNB010012388">
    <property type="protein sequence ID" value="GJT02973.1"/>
    <property type="molecule type" value="Genomic_DNA"/>
</dbReference>
<reference evidence="4" key="2">
    <citation type="submission" date="2022-01" db="EMBL/GenBank/DDBJ databases">
        <authorList>
            <person name="Yamashiro T."/>
            <person name="Shiraishi A."/>
            <person name="Satake H."/>
            <person name="Nakayama K."/>
        </authorList>
    </citation>
    <scope>NUCLEOTIDE SEQUENCE</scope>
</reference>
<sequence length="126" mass="13779">MYCSIVSAIVFATSSSEYSWSELNGDSVSPIASASAGAEGLIPPKTADTKSSKTGRKMDLNDKETVGFDWTKVECYNCHRRGHFARECRALRNQENRNRDAPRRNAPVDTSTTNALVVQDGIGGYD</sequence>
<dbReference type="InterPro" id="IPR001878">
    <property type="entry name" value="Znf_CCHC"/>
</dbReference>
<dbReference type="SMART" id="SM00343">
    <property type="entry name" value="ZnF_C2HC"/>
    <property type="match status" value="1"/>
</dbReference>
<organism evidence="4 5">
    <name type="scientific">Tanacetum coccineum</name>
    <dbReference type="NCBI Taxonomy" id="301880"/>
    <lineage>
        <taxon>Eukaryota</taxon>
        <taxon>Viridiplantae</taxon>
        <taxon>Streptophyta</taxon>
        <taxon>Embryophyta</taxon>
        <taxon>Tracheophyta</taxon>
        <taxon>Spermatophyta</taxon>
        <taxon>Magnoliopsida</taxon>
        <taxon>eudicotyledons</taxon>
        <taxon>Gunneridae</taxon>
        <taxon>Pentapetalae</taxon>
        <taxon>asterids</taxon>
        <taxon>campanulids</taxon>
        <taxon>Asterales</taxon>
        <taxon>Asteraceae</taxon>
        <taxon>Asteroideae</taxon>
        <taxon>Anthemideae</taxon>
        <taxon>Anthemidinae</taxon>
        <taxon>Tanacetum</taxon>
    </lineage>
</organism>
<evidence type="ECO:0000313" key="5">
    <source>
        <dbReference type="Proteomes" id="UP001151760"/>
    </source>
</evidence>
<keyword evidence="5" id="KW-1185">Reference proteome</keyword>
<proteinExistence type="predicted"/>
<feature type="compositionally biased region" description="Basic and acidic residues" evidence="2">
    <location>
        <begin position="47"/>
        <end position="58"/>
    </location>
</feature>
<dbReference type="PROSITE" id="PS50158">
    <property type="entry name" value="ZF_CCHC"/>
    <property type="match status" value="1"/>
</dbReference>
<dbReference type="Gene3D" id="4.10.60.10">
    <property type="entry name" value="Zinc finger, CCHC-type"/>
    <property type="match status" value="1"/>
</dbReference>
<feature type="domain" description="CCHC-type" evidence="3">
    <location>
        <begin position="75"/>
        <end position="89"/>
    </location>
</feature>
<comment type="caution">
    <text evidence="4">The sequence shown here is derived from an EMBL/GenBank/DDBJ whole genome shotgun (WGS) entry which is preliminary data.</text>
</comment>
<evidence type="ECO:0000256" key="1">
    <source>
        <dbReference type="PROSITE-ProRule" id="PRU00047"/>
    </source>
</evidence>
<feature type="region of interest" description="Disordered" evidence="2">
    <location>
        <begin position="92"/>
        <end position="114"/>
    </location>
</feature>
<feature type="compositionally biased region" description="Basic and acidic residues" evidence="2">
    <location>
        <begin position="92"/>
        <end position="103"/>
    </location>
</feature>
<dbReference type="Proteomes" id="UP001151760">
    <property type="component" value="Unassembled WGS sequence"/>
</dbReference>